<dbReference type="InterPro" id="IPR041698">
    <property type="entry name" value="Methyltransf_25"/>
</dbReference>
<feature type="domain" description="Methyltransferase" evidence="1">
    <location>
        <begin position="45"/>
        <end position="135"/>
    </location>
</feature>
<reference evidence="3" key="1">
    <citation type="journal article" date="2019" name="Int. J. Syst. Evol. Microbiol.">
        <title>The Global Catalogue of Microorganisms (GCM) 10K type strain sequencing project: providing services to taxonomists for standard genome sequencing and annotation.</title>
        <authorList>
            <consortium name="The Broad Institute Genomics Platform"/>
            <consortium name="The Broad Institute Genome Sequencing Center for Infectious Disease"/>
            <person name="Wu L."/>
            <person name="Ma J."/>
        </authorList>
    </citation>
    <scope>NUCLEOTIDE SEQUENCE [LARGE SCALE GENOMIC DNA]</scope>
    <source>
        <strain evidence="3">CCUG 43304</strain>
    </source>
</reference>
<accession>A0ABW1VH76</accession>
<sequence>MKALQPDYAGSFTDADAYSALDTSLWLPISLGTLMMSRPRPGERVFDACCGSGASAVPTAMLVGPRGRVDGVDLSAPLLALAHSRALELPQLHLSVGDVLDWPGRDYDLVQCVLGILFLPDLTRGAETLIAKAMPGGRIAFTIWRQGAISPVGDALVEALRPHRPEMTEYRRPLERPLIETIGDADNFEDWLRGLGLTSVSVGVHERRLELTPRTAWAWARGTAFRAMFGELEGPVLEEVRASYLAGLAARGAQDIDVTTLVGTGVRSG</sequence>
<dbReference type="Proteomes" id="UP001596306">
    <property type="component" value="Unassembled WGS sequence"/>
</dbReference>
<dbReference type="GO" id="GO:0032259">
    <property type="term" value="P:methylation"/>
    <property type="evidence" value="ECO:0007669"/>
    <property type="project" value="UniProtKB-KW"/>
</dbReference>
<evidence type="ECO:0000259" key="1">
    <source>
        <dbReference type="Pfam" id="PF13649"/>
    </source>
</evidence>
<keyword evidence="3" id="KW-1185">Reference proteome</keyword>
<dbReference type="RefSeq" id="WP_386729822.1">
    <property type="nucleotide sequence ID" value="NZ_JBHSTP010000002.1"/>
</dbReference>
<dbReference type="EMBL" id="JBHSTP010000002">
    <property type="protein sequence ID" value="MFC6356005.1"/>
    <property type="molecule type" value="Genomic_DNA"/>
</dbReference>
<dbReference type="GO" id="GO:0008168">
    <property type="term" value="F:methyltransferase activity"/>
    <property type="evidence" value="ECO:0007669"/>
    <property type="project" value="UniProtKB-KW"/>
</dbReference>
<gene>
    <name evidence="2" type="ORF">ACFQB0_07790</name>
</gene>
<dbReference type="InterPro" id="IPR029063">
    <property type="entry name" value="SAM-dependent_MTases_sf"/>
</dbReference>
<keyword evidence="2" id="KW-0489">Methyltransferase</keyword>
<dbReference type="SUPFAM" id="SSF53335">
    <property type="entry name" value="S-adenosyl-L-methionine-dependent methyltransferases"/>
    <property type="match status" value="1"/>
</dbReference>
<evidence type="ECO:0000313" key="2">
    <source>
        <dbReference type="EMBL" id="MFC6356005.1"/>
    </source>
</evidence>
<protein>
    <submittedName>
        <fullName evidence="2">Methyltransferase domain-containing protein</fullName>
    </submittedName>
</protein>
<dbReference type="Pfam" id="PF13649">
    <property type="entry name" value="Methyltransf_25"/>
    <property type="match status" value="1"/>
</dbReference>
<evidence type="ECO:0000313" key="3">
    <source>
        <dbReference type="Proteomes" id="UP001596306"/>
    </source>
</evidence>
<keyword evidence="2" id="KW-0808">Transferase</keyword>
<dbReference type="CDD" id="cd02440">
    <property type="entry name" value="AdoMet_MTases"/>
    <property type="match status" value="1"/>
</dbReference>
<name>A0ABW1VH76_9MICO</name>
<dbReference type="Gene3D" id="3.40.50.150">
    <property type="entry name" value="Vaccinia Virus protein VP39"/>
    <property type="match status" value="1"/>
</dbReference>
<comment type="caution">
    <text evidence="2">The sequence shown here is derived from an EMBL/GenBank/DDBJ whole genome shotgun (WGS) entry which is preliminary data.</text>
</comment>
<proteinExistence type="predicted"/>
<organism evidence="2 3">
    <name type="scientific">Luethyella okanaganae</name>
    <dbReference type="NCBI Taxonomy" id="69372"/>
    <lineage>
        <taxon>Bacteria</taxon>
        <taxon>Bacillati</taxon>
        <taxon>Actinomycetota</taxon>
        <taxon>Actinomycetes</taxon>
        <taxon>Micrococcales</taxon>
        <taxon>Microbacteriaceae</taxon>
        <taxon>Luethyella</taxon>
    </lineage>
</organism>